<evidence type="ECO:0000313" key="7">
    <source>
        <dbReference type="EMBL" id="RMJ02090.1"/>
    </source>
</evidence>
<dbReference type="SUPFAM" id="SSF141488">
    <property type="entry name" value="YdhA-like"/>
    <property type="match status" value="1"/>
</dbReference>
<keyword evidence="8" id="KW-1185">Reference proteome</keyword>
<keyword evidence="2" id="KW-0472">Membrane</keyword>
<proteinExistence type="predicted"/>
<evidence type="ECO:0000313" key="8">
    <source>
        <dbReference type="Proteomes" id="UP000265903"/>
    </source>
</evidence>
<feature type="signal peptide" evidence="5">
    <location>
        <begin position="1"/>
        <end position="28"/>
    </location>
</feature>
<gene>
    <name evidence="7" type="ORF">DOQ08_02883</name>
</gene>
<name>A0A3M2R9W9_9GAMM</name>
<keyword evidence="4" id="KW-0449">Lipoprotein</keyword>
<dbReference type="InterPro" id="IPR018660">
    <property type="entry name" value="MliC"/>
</dbReference>
<keyword evidence="1 5" id="KW-0732">Signal</keyword>
<accession>A0A3M2R9W9</accession>
<dbReference type="InterPro" id="IPR036328">
    <property type="entry name" value="MliC_sf"/>
</dbReference>
<dbReference type="Pfam" id="PF09864">
    <property type="entry name" value="MliC"/>
    <property type="match status" value="1"/>
</dbReference>
<dbReference type="PROSITE" id="PS51257">
    <property type="entry name" value="PROKAR_LIPOPROTEIN"/>
    <property type="match status" value="1"/>
</dbReference>
<protein>
    <submittedName>
        <fullName evidence="7">Membrane-bound lysozyme-inhibitor of c-type lysozyme</fullName>
    </submittedName>
</protein>
<dbReference type="OrthoDB" id="26727at2"/>
<evidence type="ECO:0000256" key="1">
    <source>
        <dbReference type="ARBA" id="ARBA00022729"/>
    </source>
</evidence>
<dbReference type="RefSeq" id="WP_114335672.1">
    <property type="nucleotide sequence ID" value="NZ_QMDL01000004.1"/>
</dbReference>
<keyword evidence="3" id="KW-0564">Palmitate</keyword>
<feature type="chain" id="PRO_5017925087" evidence="5">
    <location>
        <begin position="29"/>
        <end position="110"/>
    </location>
</feature>
<dbReference type="Gene3D" id="2.40.128.200">
    <property type="match status" value="1"/>
</dbReference>
<dbReference type="EMBL" id="QMDL01000004">
    <property type="protein sequence ID" value="RMJ02090.1"/>
    <property type="molecule type" value="Genomic_DNA"/>
</dbReference>
<evidence type="ECO:0000256" key="5">
    <source>
        <dbReference type="SAM" id="SignalP"/>
    </source>
</evidence>
<comment type="caution">
    <text evidence="7">The sequence shown here is derived from an EMBL/GenBank/DDBJ whole genome shotgun (WGS) entry which is preliminary data.</text>
</comment>
<dbReference type="AlphaFoldDB" id="A0A3M2R9W9"/>
<evidence type="ECO:0000256" key="4">
    <source>
        <dbReference type="ARBA" id="ARBA00023288"/>
    </source>
</evidence>
<evidence type="ECO:0000259" key="6">
    <source>
        <dbReference type="Pfam" id="PF09864"/>
    </source>
</evidence>
<reference evidence="7 8" key="1">
    <citation type="submission" date="2018-08" db="EMBL/GenBank/DDBJ databases">
        <title>Whole Genome Sequence of the Moderate Halophilic Marine Bacterium Marinobacter litoralis Sw-45.</title>
        <authorList>
            <person name="Musa H."/>
        </authorList>
    </citation>
    <scope>NUCLEOTIDE SEQUENCE [LARGE SCALE GENOMIC DNA]</scope>
    <source>
        <strain evidence="7 8">Sw-45</strain>
    </source>
</reference>
<sequence>MKISVPIVLSSVFLLSACSSFQQGDAFAQSYECESGETVAVNYLAPDSANVHYKGSSYEMEIAASASGARYIGGGIEWWVKGSGPDSEGLLLKHRAGGSSGDIIESCTAL</sequence>
<feature type="domain" description="C-type lysozyme inhibitor" evidence="6">
    <location>
        <begin position="31"/>
        <end position="83"/>
    </location>
</feature>
<evidence type="ECO:0000256" key="3">
    <source>
        <dbReference type="ARBA" id="ARBA00023139"/>
    </source>
</evidence>
<evidence type="ECO:0000256" key="2">
    <source>
        <dbReference type="ARBA" id="ARBA00023136"/>
    </source>
</evidence>
<dbReference type="Proteomes" id="UP000265903">
    <property type="component" value="Unassembled WGS sequence"/>
</dbReference>
<organism evidence="7 8">
    <name type="scientific">Marinobacter litoralis</name>
    <dbReference type="NCBI Taxonomy" id="187981"/>
    <lineage>
        <taxon>Bacteria</taxon>
        <taxon>Pseudomonadati</taxon>
        <taxon>Pseudomonadota</taxon>
        <taxon>Gammaproteobacteria</taxon>
        <taxon>Pseudomonadales</taxon>
        <taxon>Marinobacteraceae</taxon>
        <taxon>Marinobacter</taxon>
    </lineage>
</organism>